<dbReference type="Proteomes" id="UP001157418">
    <property type="component" value="Unassembled WGS sequence"/>
</dbReference>
<name>A0AAU9LPN9_9ASTR</name>
<comment type="caution">
    <text evidence="1">The sequence shown here is derived from an EMBL/GenBank/DDBJ whole genome shotgun (WGS) entry which is preliminary data.</text>
</comment>
<dbReference type="AlphaFoldDB" id="A0AAU9LPN9"/>
<sequence length="107" mass="11615">MKSDSPGVLFIGLPQRSPSTFPPSLSCGSVTKGSESTALLSTRRRVLLLIHRFPTPKKSIYQSGTSSPLGCPTPIPLEKLLMPPPYTPSLCLSGKKCMLKRFKSRVV</sequence>
<keyword evidence="2" id="KW-1185">Reference proteome</keyword>
<dbReference type="EMBL" id="CAKMRJ010000113">
    <property type="protein sequence ID" value="CAH1417624.1"/>
    <property type="molecule type" value="Genomic_DNA"/>
</dbReference>
<protein>
    <submittedName>
        <fullName evidence="1">Uncharacterized protein</fullName>
    </submittedName>
</protein>
<reference evidence="1 2" key="1">
    <citation type="submission" date="2022-01" db="EMBL/GenBank/DDBJ databases">
        <authorList>
            <person name="Xiong W."/>
            <person name="Schranz E."/>
        </authorList>
    </citation>
    <scope>NUCLEOTIDE SEQUENCE [LARGE SCALE GENOMIC DNA]</scope>
</reference>
<evidence type="ECO:0000313" key="1">
    <source>
        <dbReference type="EMBL" id="CAH1417624.1"/>
    </source>
</evidence>
<organism evidence="1 2">
    <name type="scientific">Lactuca virosa</name>
    <dbReference type="NCBI Taxonomy" id="75947"/>
    <lineage>
        <taxon>Eukaryota</taxon>
        <taxon>Viridiplantae</taxon>
        <taxon>Streptophyta</taxon>
        <taxon>Embryophyta</taxon>
        <taxon>Tracheophyta</taxon>
        <taxon>Spermatophyta</taxon>
        <taxon>Magnoliopsida</taxon>
        <taxon>eudicotyledons</taxon>
        <taxon>Gunneridae</taxon>
        <taxon>Pentapetalae</taxon>
        <taxon>asterids</taxon>
        <taxon>campanulids</taxon>
        <taxon>Asterales</taxon>
        <taxon>Asteraceae</taxon>
        <taxon>Cichorioideae</taxon>
        <taxon>Cichorieae</taxon>
        <taxon>Lactucinae</taxon>
        <taxon>Lactuca</taxon>
    </lineage>
</organism>
<accession>A0AAU9LPN9</accession>
<evidence type="ECO:0000313" key="2">
    <source>
        <dbReference type="Proteomes" id="UP001157418"/>
    </source>
</evidence>
<gene>
    <name evidence="1" type="ORF">LVIROSA_LOCUS5290</name>
</gene>
<proteinExistence type="predicted"/>